<evidence type="ECO:0000256" key="15">
    <source>
        <dbReference type="PIRSR" id="PIRSR000724-2"/>
    </source>
</evidence>
<dbReference type="EC" id="2.7.2.3" evidence="5 13"/>
<keyword evidence="12 13" id="KW-0324">Glycolysis</keyword>
<organism evidence="17 18">
    <name type="scientific">Halomarina oriensis</name>
    <dbReference type="NCBI Taxonomy" id="671145"/>
    <lineage>
        <taxon>Archaea</taxon>
        <taxon>Methanobacteriati</taxon>
        <taxon>Methanobacteriota</taxon>
        <taxon>Stenosarchaea group</taxon>
        <taxon>Halobacteria</taxon>
        <taxon>Halobacteriales</taxon>
        <taxon>Natronomonadaceae</taxon>
        <taxon>Halomarina</taxon>
    </lineage>
</organism>
<keyword evidence="7 13" id="KW-0963">Cytoplasm</keyword>
<dbReference type="Pfam" id="PF00162">
    <property type="entry name" value="PGK"/>
    <property type="match status" value="1"/>
</dbReference>
<keyword evidence="9 13" id="KW-0547">Nucleotide-binding</keyword>
<evidence type="ECO:0000256" key="3">
    <source>
        <dbReference type="ARBA" id="ARBA00004838"/>
    </source>
</evidence>
<dbReference type="PANTHER" id="PTHR11406">
    <property type="entry name" value="PHOSPHOGLYCERATE KINASE"/>
    <property type="match status" value="1"/>
</dbReference>
<evidence type="ECO:0000313" key="17">
    <source>
        <dbReference type="EMBL" id="MWG36090.1"/>
    </source>
</evidence>
<evidence type="ECO:0000256" key="14">
    <source>
        <dbReference type="PIRSR" id="PIRSR000724-1"/>
    </source>
</evidence>
<accession>A0A6B0GN41</accession>
<dbReference type="AlphaFoldDB" id="A0A6B0GN41"/>
<dbReference type="RefSeq" id="WP_158205748.1">
    <property type="nucleotide sequence ID" value="NZ_WSZK01000030.1"/>
</dbReference>
<feature type="binding site" evidence="13">
    <location>
        <position position="116"/>
    </location>
    <ligand>
        <name>substrate</name>
    </ligand>
</feature>
<evidence type="ECO:0000256" key="7">
    <source>
        <dbReference type="ARBA" id="ARBA00022490"/>
    </source>
</evidence>
<comment type="subunit">
    <text evidence="13">Monomer.</text>
</comment>
<evidence type="ECO:0000256" key="6">
    <source>
        <dbReference type="ARBA" id="ARBA00016471"/>
    </source>
</evidence>
<evidence type="ECO:0000256" key="16">
    <source>
        <dbReference type="RuleBase" id="RU000532"/>
    </source>
</evidence>
<evidence type="ECO:0000256" key="9">
    <source>
        <dbReference type="ARBA" id="ARBA00022741"/>
    </source>
</evidence>
<evidence type="ECO:0000256" key="11">
    <source>
        <dbReference type="ARBA" id="ARBA00022840"/>
    </source>
</evidence>
<dbReference type="InterPro" id="IPR015824">
    <property type="entry name" value="Phosphoglycerate_kinase_N"/>
</dbReference>
<dbReference type="PRINTS" id="PR00477">
    <property type="entry name" value="PHGLYCKINASE"/>
</dbReference>
<dbReference type="GO" id="GO:0005524">
    <property type="term" value="F:ATP binding"/>
    <property type="evidence" value="ECO:0007669"/>
    <property type="project" value="UniProtKB-KW"/>
</dbReference>
<reference evidence="17 18" key="1">
    <citation type="submission" date="2019-12" db="EMBL/GenBank/DDBJ databases">
        <title>Halocatena pleomorpha gen. nov. sp. nov., an extremely halophilic archaeon of family Halobacteriaceae isolated from saltpan soil.</title>
        <authorList>
            <person name="Pal Y."/>
            <person name="Verma A."/>
            <person name="Krishnamurthi S."/>
            <person name="Kumar P."/>
        </authorList>
    </citation>
    <scope>NUCLEOTIDE SEQUENCE [LARGE SCALE GENOMIC DNA]</scope>
    <source>
        <strain evidence="17 18">JCM 16495</strain>
    </source>
</reference>
<protein>
    <recommendedName>
        <fullName evidence="6 13">Phosphoglycerate kinase</fullName>
        <ecNumber evidence="5 13">2.7.2.3</ecNumber>
    </recommendedName>
</protein>
<comment type="catalytic activity">
    <reaction evidence="1 13 16">
        <text>(2R)-3-phosphoglycerate + ATP = (2R)-3-phospho-glyceroyl phosphate + ADP</text>
        <dbReference type="Rhea" id="RHEA:14801"/>
        <dbReference type="ChEBI" id="CHEBI:30616"/>
        <dbReference type="ChEBI" id="CHEBI:57604"/>
        <dbReference type="ChEBI" id="CHEBI:58272"/>
        <dbReference type="ChEBI" id="CHEBI:456216"/>
        <dbReference type="EC" id="2.7.2.3"/>
    </reaction>
</comment>
<dbReference type="FunFam" id="3.40.50.1260:FF:000006">
    <property type="entry name" value="Phosphoglycerate kinase"/>
    <property type="match status" value="1"/>
</dbReference>
<dbReference type="SUPFAM" id="SSF53748">
    <property type="entry name" value="Phosphoglycerate kinase"/>
    <property type="match status" value="1"/>
</dbReference>
<dbReference type="PIRSF" id="PIRSF000724">
    <property type="entry name" value="Pgk"/>
    <property type="match status" value="1"/>
</dbReference>
<dbReference type="FunFam" id="3.40.50.1260:FF:000012">
    <property type="entry name" value="Phosphoglycerate kinase"/>
    <property type="match status" value="1"/>
</dbReference>
<evidence type="ECO:0000256" key="5">
    <source>
        <dbReference type="ARBA" id="ARBA00013061"/>
    </source>
</evidence>
<dbReference type="GO" id="GO:0006096">
    <property type="term" value="P:glycolytic process"/>
    <property type="evidence" value="ECO:0007669"/>
    <property type="project" value="UniProtKB-UniRule"/>
</dbReference>
<evidence type="ECO:0000256" key="4">
    <source>
        <dbReference type="ARBA" id="ARBA00008982"/>
    </source>
</evidence>
<evidence type="ECO:0000313" key="18">
    <source>
        <dbReference type="Proteomes" id="UP000451471"/>
    </source>
</evidence>
<evidence type="ECO:0000256" key="10">
    <source>
        <dbReference type="ARBA" id="ARBA00022777"/>
    </source>
</evidence>
<keyword evidence="11 13" id="KW-0067">ATP-binding</keyword>
<evidence type="ECO:0000256" key="8">
    <source>
        <dbReference type="ARBA" id="ARBA00022679"/>
    </source>
</evidence>
<comment type="pathway">
    <text evidence="3 13">Carbohydrate degradation; glycolysis; pyruvate from D-glyceraldehyde 3-phosphate: step 2/5.</text>
</comment>
<dbReference type="HAMAP" id="MF_00145">
    <property type="entry name" value="Phosphoglyc_kinase"/>
    <property type="match status" value="1"/>
</dbReference>
<dbReference type="GO" id="GO:0005829">
    <property type="term" value="C:cytosol"/>
    <property type="evidence" value="ECO:0007669"/>
    <property type="project" value="TreeGrafter"/>
</dbReference>
<dbReference type="InterPro" id="IPR036043">
    <property type="entry name" value="Phosphoglycerate_kinase_sf"/>
</dbReference>
<dbReference type="EMBL" id="WSZK01000030">
    <property type="protein sequence ID" value="MWG36090.1"/>
    <property type="molecule type" value="Genomic_DNA"/>
</dbReference>
<dbReference type="UniPathway" id="UPA00109">
    <property type="reaction ID" value="UER00185"/>
</dbReference>
<name>A0A6B0GN41_9EURY</name>
<dbReference type="GO" id="GO:0004618">
    <property type="term" value="F:phosphoglycerate kinase activity"/>
    <property type="evidence" value="ECO:0007669"/>
    <property type="project" value="UniProtKB-UniRule"/>
</dbReference>
<feature type="binding site" evidence="14">
    <location>
        <position position="36"/>
    </location>
    <ligand>
        <name>(2R)-3-phosphoglycerate</name>
        <dbReference type="ChEBI" id="CHEBI:58272"/>
    </ligand>
</feature>
<feature type="binding site" evidence="13">
    <location>
        <position position="156"/>
    </location>
    <ligand>
        <name>substrate</name>
    </ligand>
</feature>
<dbReference type="OrthoDB" id="6575at2157"/>
<keyword evidence="10 13" id="KW-0418">Kinase</keyword>
<sequence>MVRTLDDFDAANAAVGVRVDINSPIAADGSLADDTRLRAHVDTLGELAARDARVVVLAHQGRPGGDDFTTLAAHAARLDDLLDAPVDYLDATFGSTARDAVDALEPGRVLVLENTRFYSEEVMSFPPEVAAETHLVAGLSPALDAYVNDAFAAAHRSQPSLVGFPAVVPGYAGRVMERELDALGDIGSTPTPRVYVLGGAKVDDSIDVASSVLDSGLADTVLTCGVVGNTFLHASGVELGAESTNVVKDRAGEALTRAERLLEEYGDRIRVPVDVAVERDGERVEIPVEDLPTTEPAMDVGSETVGVYGDLLADTGTAILNGPAGVFEMDVFAVGTRELYRAAQAAEYTVVGGGDTASALRQLGLSGFDHVSTGGGAALTLLTGESLPAVEALS</sequence>
<dbReference type="Proteomes" id="UP000451471">
    <property type="component" value="Unassembled WGS sequence"/>
</dbReference>
<keyword evidence="18" id="KW-1185">Reference proteome</keyword>
<evidence type="ECO:0000256" key="13">
    <source>
        <dbReference type="HAMAP-Rule" id="MF_00145"/>
    </source>
</evidence>
<feature type="binding site" evidence="13 14">
    <location>
        <begin position="20"/>
        <end position="22"/>
    </location>
    <ligand>
        <name>substrate</name>
    </ligand>
</feature>
<comment type="caution">
    <text evidence="13">Lacks conserved residue(s) required for the propagation of feature annotation.</text>
</comment>
<comment type="similarity">
    <text evidence="4 13 16">Belongs to the phosphoglycerate kinase family.</text>
</comment>
<feature type="binding site" evidence="14">
    <location>
        <position position="116"/>
    </location>
    <ligand>
        <name>(2R)-3-phosphoglycerate</name>
        <dbReference type="ChEBI" id="CHEBI:58272"/>
    </ligand>
</feature>
<gene>
    <name evidence="13 17" type="primary">pgk</name>
    <name evidence="17" type="ORF">GQS65_16610</name>
</gene>
<feature type="binding site" evidence="14">
    <location>
        <position position="156"/>
    </location>
    <ligand>
        <name>(2R)-3-phosphoglycerate</name>
        <dbReference type="ChEBI" id="CHEBI:58272"/>
    </ligand>
</feature>
<feature type="binding site" evidence="13 14">
    <location>
        <begin position="59"/>
        <end position="62"/>
    </location>
    <ligand>
        <name>substrate</name>
    </ligand>
</feature>
<comment type="subcellular location">
    <subcellularLocation>
        <location evidence="2 13">Cytoplasm</location>
    </subcellularLocation>
</comment>
<dbReference type="GO" id="GO:0043531">
    <property type="term" value="F:ADP binding"/>
    <property type="evidence" value="ECO:0007669"/>
    <property type="project" value="TreeGrafter"/>
</dbReference>
<proteinExistence type="inferred from homology"/>
<feature type="binding site" evidence="13 15">
    <location>
        <begin position="353"/>
        <end position="356"/>
    </location>
    <ligand>
        <name>ATP</name>
        <dbReference type="ChEBI" id="CHEBI:30616"/>
    </ligand>
</feature>
<dbReference type="PANTHER" id="PTHR11406:SF23">
    <property type="entry name" value="PHOSPHOGLYCERATE KINASE 1, CHLOROPLASTIC-RELATED"/>
    <property type="match status" value="1"/>
</dbReference>
<feature type="binding site" evidence="13 15">
    <location>
        <position position="328"/>
    </location>
    <ligand>
        <name>ATP</name>
        <dbReference type="ChEBI" id="CHEBI:30616"/>
    </ligand>
</feature>
<keyword evidence="8 13" id="KW-0808">Transferase</keyword>
<evidence type="ECO:0000256" key="2">
    <source>
        <dbReference type="ARBA" id="ARBA00004496"/>
    </source>
</evidence>
<dbReference type="InterPro" id="IPR001576">
    <property type="entry name" value="Phosphoglycerate_kinase"/>
</dbReference>
<feature type="binding site" evidence="13">
    <location>
        <position position="36"/>
    </location>
    <ligand>
        <name>substrate</name>
    </ligand>
</feature>
<evidence type="ECO:0000256" key="12">
    <source>
        <dbReference type="ARBA" id="ARBA00023152"/>
    </source>
</evidence>
<dbReference type="Gene3D" id="3.40.50.1260">
    <property type="entry name" value="Phosphoglycerate kinase, N-terminal domain"/>
    <property type="match status" value="2"/>
</dbReference>
<dbReference type="GO" id="GO:0006094">
    <property type="term" value="P:gluconeogenesis"/>
    <property type="evidence" value="ECO:0007669"/>
    <property type="project" value="TreeGrafter"/>
</dbReference>
<comment type="caution">
    <text evidence="17">The sequence shown here is derived from an EMBL/GenBank/DDBJ whole genome shotgun (WGS) entry which is preliminary data.</text>
</comment>
<evidence type="ECO:0000256" key="1">
    <source>
        <dbReference type="ARBA" id="ARBA00000642"/>
    </source>
</evidence>